<evidence type="ECO:0000313" key="5">
    <source>
        <dbReference type="Proteomes" id="UP000826725"/>
    </source>
</evidence>
<evidence type="ECO:0000259" key="3">
    <source>
        <dbReference type="PROSITE" id="PS50893"/>
    </source>
</evidence>
<dbReference type="EMBL" id="AP024086">
    <property type="protein sequence ID" value="BCL61522.1"/>
    <property type="molecule type" value="Genomic_DNA"/>
</dbReference>
<dbReference type="PANTHER" id="PTHR43790">
    <property type="entry name" value="CARBOHYDRATE TRANSPORT ATP-BINDING PROTEIN MG119-RELATED"/>
    <property type="match status" value="1"/>
</dbReference>
<dbReference type="GO" id="GO:0005524">
    <property type="term" value="F:ATP binding"/>
    <property type="evidence" value="ECO:0007669"/>
    <property type="project" value="UniProtKB-KW"/>
</dbReference>
<dbReference type="Proteomes" id="UP000826725">
    <property type="component" value="Chromosome"/>
</dbReference>
<keyword evidence="5" id="KW-1185">Reference proteome</keyword>
<dbReference type="Pfam" id="PF00005">
    <property type="entry name" value="ABC_tran"/>
    <property type="match status" value="2"/>
</dbReference>
<dbReference type="InterPro" id="IPR003439">
    <property type="entry name" value="ABC_transporter-like_ATP-bd"/>
</dbReference>
<proteinExistence type="predicted"/>
<dbReference type="InterPro" id="IPR050107">
    <property type="entry name" value="ABC_carbohydrate_import_ATPase"/>
</dbReference>
<feature type="domain" description="ABC transporter" evidence="3">
    <location>
        <begin position="245"/>
        <end position="480"/>
    </location>
</feature>
<organism evidence="4 5">
    <name type="scientific">Desulfomarina profundi</name>
    <dbReference type="NCBI Taxonomy" id="2772557"/>
    <lineage>
        <taxon>Bacteria</taxon>
        <taxon>Pseudomonadati</taxon>
        <taxon>Thermodesulfobacteriota</taxon>
        <taxon>Desulfobulbia</taxon>
        <taxon>Desulfobulbales</taxon>
        <taxon>Desulfobulbaceae</taxon>
        <taxon>Desulfomarina</taxon>
    </lineage>
</organism>
<name>A0A8D5JMF6_9BACT</name>
<keyword evidence="2" id="KW-0067">ATP-binding</keyword>
<sequence>MIELRKISKHFGRVRALDKVSLKIRSGSIHGIIGENGAGKSTLMKILTGFYTRSGGEIILNGKNIELRTPRDARKLGFGMLYQEPLDFLQLSVLDNFMVGSDGFHPEEARHTLRELSRAFGFSLPPDSKLEELTVGERQQLELLRLIRDKANLLILDEPTSGISQKQQDVLFQALHTLREDGLAILLVSHKLDEIEQLCDEVTVLRHGRLAGQQQRPFNREKLLHAMFDTLPEGFVSSTDRGGSRTVLDFTDVTSTTGRSGLQNITLSIQAGEVVGLAGVDGSGQSVFLKTAFGLLSPETGIINRFEEKATLPNRKNYSLTAFLPADRLTEGLFPGMTIREHHILAGSRYRIITGRSGLAETEKAIETYNIKGQPDTVVENLSGGNLQRLLLSLIPGNVRLVLMENPTRGLDVQSSEWTWRFLHSHLRPDTTIIFASPELEEIMEQATRVLVFYNGSIILDSPVDQTSYNEISRAITGQKPS</sequence>
<dbReference type="GO" id="GO:0016887">
    <property type="term" value="F:ATP hydrolysis activity"/>
    <property type="evidence" value="ECO:0007669"/>
    <property type="project" value="InterPro"/>
</dbReference>
<reference evidence="4" key="1">
    <citation type="submission" date="2020-09" db="EMBL/GenBank/DDBJ databases">
        <title>Desulfogranum mesoprofundum gen. nov., sp. nov., a novel mesophilic, sulfate-reducing chemolithoautotroph isolated from a deep-sea hydrothermal vent chimney in the Suiyo Seamount.</title>
        <authorList>
            <person name="Hashimoto Y."/>
            <person name="Nakagawa S."/>
        </authorList>
    </citation>
    <scope>NUCLEOTIDE SEQUENCE</scope>
    <source>
        <strain evidence="4">KT2</strain>
    </source>
</reference>
<keyword evidence="1" id="KW-0547">Nucleotide-binding</keyword>
<dbReference type="PROSITE" id="PS50893">
    <property type="entry name" value="ABC_TRANSPORTER_2"/>
    <property type="match status" value="2"/>
</dbReference>
<feature type="domain" description="ABC transporter" evidence="3">
    <location>
        <begin position="2"/>
        <end position="232"/>
    </location>
</feature>
<accession>A0A8D5JMF6</accession>
<gene>
    <name evidence="4" type="ORF">DGMP_22150</name>
</gene>
<dbReference type="RefSeq" id="WP_228853968.1">
    <property type="nucleotide sequence ID" value="NZ_AP024086.1"/>
</dbReference>
<dbReference type="CDD" id="cd03216">
    <property type="entry name" value="ABC_Carb_Monos_I"/>
    <property type="match status" value="1"/>
</dbReference>
<dbReference type="PANTHER" id="PTHR43790:SF4">
    <property type="entry name" value="GUANOSINE IMPORT ATP-BINDING PROTEIN NUPO"/>
    <property type="match status" value="1"/>
</dbReference>
<evidence type="ECO:0000256" key="2">
    <source>
        <dbReference type="ARBA" id="ARBA00022840"/>
    </source>
</evidence>
<evidence type="ECO:0000256" key="1">
    <source>
        <dbReference type="ARBA" id="ARBA00022741"/>
    </source>
</evidence>
<dbReference type="AlphaFoldDB" id="A0A8D5JMF6"/>
<protein>
    <submittedName>
        <fullName evidence="4">ABC transporter</fullName>
    </submittedName>
</protein>
<evidence type="ECO:0000313" key="4">
    <source>
        <dbReference type="EMBL" id="BCL61522.1"/>
    </source>
</evidence>
<dbReference type="KEGG" id="dbk:DGMP_22150"/>
<dbReference type="InterPro" id="IPR003593">
    <property type="entry name" value="AAA+_ATPase"/>
</dbReference>
<dbReference type="SMART" id="SM00382">
    <property type="entry name" value="AAA"/>
    <property type="match status" value="2"/>
</dbReference>